<dbReference type="Gene3D" id="2.130.10.10">
    <property type="entry name" value="YVTN repeat-like/Quinoprotein amine dehydrogenase"/>
    <property type="match status" value="1"/>
</dbReference>
<protein>
    <recommendedName>
        <fullName evidence="7">Tricorn protease homolog</fullName>
        <ecNumber evidence="7">3.4.21.-</ecNumber>
    </recommendedName>
</protein>
<keyword evidence="11" id="KW-1185">Reference proteome</keyword>
<keyword evidence="5 7" id="KW-0378">Hydrolase</keyword>
<dbReference type="Pfam" id="PF26549">
    <property type="entry name" value="Tricorn_N"/>
    <property type="match status" value="1"/>
</dbReference>
<evidence type="ECO:0000256" key="2">
    <source>
        <dbReference type="ARBA" id="ARBA00008524"/>
    </source>
</evidence>
<dbReference type="InterPro" id="IPR029045">
    <property type="entry name" value="ClpP/crotonase-like_dom_sf"/>
</dbReference>
<evidence type="ECO:0000259" key="9">
    <source>
        <dbReference type="PROSITE" id="PS50106"/>
    </source>
</evidence>
<evidence type="ECO:0000256" key="7">
    <source>
        <dbReference type="PIRNR" id="PIRNR036421"/>
    </source>
</evidence>
<name>A0ABS0X0A1_9ACTN</name>
<gene>
    <name evidence="10" type="ORF">JGB26_05665</name>
</gene>
<proteinExistence type="inferred from homology"/>
<dbReference type="Gene3D" id="2.120.10.60">
    <property type="entry name" value="Tricorn protease N-terminal domain"/>
    <property type="match status" value="1"/>
</dbReference>
<dbReference type="Gene3D" id="2.30.42.10">
    <property type="match status" value="1"/>
</dbReference>
<comment type="caution">
    <text evidence="10">The sequence shown here is derived from an EMBL/GenBank/DDBJ whole genome shotgun (WGS) entry which is preliminary data.</text>
</comment>
<dbReference type="Gene3D" id="3.90.226.10">
    <property type="entry name" value="2-enoyl-CoA Hydratase, Chain A, domain 1"/>
    <property type="match status" value="1"/>
</dbReference>
<dbReference type="InterPro" id="IPR028204">
    <property type="entry name" value="Tricorn_C1"/>
</dbReference>
<dbReference type="Gene3D" id="3.30.750.44">
    <property type="match status" value="1"/>
</dbReference>
<dbReference type="EMBL" id="JAEKOZ010000003">
    <property type="protein sequence ID" value="MBJ3806608.1"/>
    <property type="molecule type" value="Genomic_DNA"/>
</dbReference>
<dbReference type="InterPro" id="IPR015943">
    <property type="entry name" value="WD40/YVTN_repeat-like_dom_sf"/>
</dbReference>
<feature type="domain" description="PDZ" evidence="9">
    <location>
        <begin position="761"/>
        <end position="834"/>
    </location>
</feature>
<evidence type="ECO:0000256" key="1">
    <source>
        <dbReference type="ARBA" id="ARBA00004496"/>
    </source>
</evidence>
<dbReference type="InterPro" id="IPR005151">
    <property type="entry name" value="Tail-specific_protease"/>
</dbReference>
<dbReference type="SUPFAM" id="SSF69304">
    <property type="entry name" value="Tricorn protease N-terminal domain"/>
    <property type="match status" value="1"/>
</dbReference>
<sequence>MTQAYLRFPHVSGDRLCFVAEDDLWIAPLVPKGAEPTRAWRITADRTKLGHPRFSPDGSHVAYTSWRSLDPEIHLAPADGGPARRLTYWGSMDTRVCGWTPDGDILAVSSHGQPFSYFCWAYSVPTDGSPGGRLPWGPVHDIAVLDGEGDGERRTLLLTGKPPHEPAAWKRYRGGATGRLWLHGERLLGDLGGHLDAPMFVSGRIAFLSDHEGVGNLYSCLPDGTDLRRHTDHDAFYARHAASDGTRVVYQCAGEIWLVDDLAADSVPRRVEVEIGGPRAGRRTYQVPAAQHVDALSVDTTGRASAVVVRGSLYWLTHRDGPARTIADTPGVRVRLPEMLGAGGQVAYVTDAEGEDAVEIAYLPRASGDRAPRRLAGGQLGRVQELVSDPAGERLAIASHDGRLLLVTVSEEAAAAAGTEDSDGEVTELIRSLNGPVRDLAFSPDGAWLTWSHPGIGRSLRKIKLARIAGPGARTVIDVTNGRFEDENPVFTRDGRYLAFLSWRGFDPVYDVHTGDLSFPLGCRPYLVPLSSATPSPFALLPDGRPAAGGLDPYADGADGAGDDGSGDGTVTVEAEGLASRVTPFPVAASKYSALCPVSGGGLVWLRWPISGALGETFANPADTSGRPTLEYFNITKAKKSELVDHLDWFATSGDGSRLVVVDEGDLRAVPSTESGDGDSTVWLDLRRILHDVDPAAEWRQAFDEAGRLIRAHFWEPGMCGIDWTGVLDQYRPLVERVASPDEFADLLREVLGELGTSHAYVTAARRNEGPPHYQRAMGLLGANLVRRDEGWVVKRILPGESSDSKARSPLAGAGIREGAVLTHVDGRPVDPVTGPYPLLAAAGGTTVELTFRPAAGAGRSRRVAIVPLVNERPLRYQDWVAKRREVVRELSDGRCGYLHIPDMGGSGWAQFNRDLRLEVSLPALLVDVRGNAGGHISELVVEKLTRKILGWDLTRDAQPVSYASNAPRGPVVALADEATSSDGDMITAVFKLLGLGPVVGQRTWGGVVGMTGRHTLGDGTVITVPMNAAWFDTYGWSVENHGVEPDLAVLRTPLDWAEGRHAQLDDAVRVALDLLALHPAAVPPGYSDVPDRRRPKLPPRGAQRTDHGA</sequence>
<dbReference type="InterPro" id="IPR029414">
    <property type="entry name" value="Tricorn_PDZ"/>
</dbReference>
<dbReference type="EC" id="3.4.21.-" evidence="7"/>
<dbReference type="SUPFAM" id="SSF52096">
    <property type="entry name" value="ClpP/crotonase"/>
    <property type="match status" value="1"/>
</dbReference>
<dbReference type="PROSITE" id="PS50106">
    <property type="entry name" value="PDZ"/>
    <property type="match status" value="1"/>
</dbReference>
<dbReference type="RefSeq" id="WP_190116312.1">
    <property type="nucleotide sequence ID" value="NZ_BMVR01000005.1"/>
</dbReference>
<dbReference type="SUPFAM" id="SSF50156">
    <property type="entry name" value="PDZ domain-like"/>
    <property type="match status" value="1"/>
</dbReference>
<comment type="similarity">
    <text evidence="2 7">Belongs to the peptidase S41B family.</text>
</comment>
<dbReference type="InterPro" id="IPR036034">
    <property type="entry name" value="PDZ_sf"/>
</dbReference>
<dbReference type="SMART" id="SM00228">
    <property type="entry name" value="PDZ"/>
    <property type="match status" value="1"/>
</dbReference>
<evidence type="ECO:0000313" key="11">
    <source>
        <dbReference type="Proteomes" id="UP000634780"/>
    </source>
</evidence>
<dbReference type="SUPFAM" id="SSF69322">
    <property type="entry name" value="Tricorn protease domain 2"/>
    <property type="match status" value="1"/>
</dbReference>
<keyword evidence="3 7" id="KW-0963">Cytoplasm</keyword>
<dbReference type="Pfam" id="PF26550">
    <property type="entry name" value="Tricorn_2nd"/>
    <property type="match status" value="1"/>
</dbReference>
<dbReference type="PANTHER" id="PTHR43253">
    <property type="entry name" value="TRICORN PROTEASE HOMOLOG 2-RELATED"/>
    <property type="match status" value="1"/>
</dbReference>
<evidence type="ECO:0000256" key="8">
    <source>
        <dbReference type="SAM" id="MobiDB-lite"/>
    </source>
</evidence>
<accession>A0ABS0X0A1</accession>
<reference evidence="10 11" key="1">
    <citation type="submission" date="2020-12" db="EMBL/GenBank/DDBJ databases">
        <title>Streptomyces typhae sp. nov., a novel endophytic actinomycete isolated from the root of cattail pollen (Typha angustifolia L.).</title>
        <authorList>
            <person name="Peng C."/>
            <person name="Liu C."/>
        </authorList>
    </citation>
    <scope>NUCLEOTIDE SEQUENCE [LARGE SCALE GENOMIC DNA]</scope>
    <source>
        <strain evidence="10 11">JCM 4753</strain>
    </source>
</reference>
<organism evidence="10 11">
    <name type="scientific">Streptomyces flavofungini</name>
    <dbReference type="NCBI Taxonomy" id="68200"/>
    <lineage>
        <taxon>Bacteria</taxon>
        <taxon>Bacillati</taxon>
        <taxon>Actinomycetota</taxon>
        <taxon>Actinomycetes</taxon>
        <taxon>Kitasatosporales</taxon>
        <taxon>Streptomycetaceae</taxon>
        <taxon>Streptomyces</taxon>
    </lineage>
</organism>
<evidence type="ECO:0000256" key="4">
    <source>
        <dbReference type="ARBA" id="ARBA00022670"/>
    </source>
</evidence>
<dbReference type="PIRSF" id="PIRSF036421">
    <property type="entry name" value="Tricorn_protease"/>
    <property type="match status" value="1"/>
</dbReference>
<keyword evidence="4 7" id="KW-0645">Protease</keyword>
<evidence type="ECO:0000256" key="6">
    <source>
        <dbReference type="ARBA" id="ARBA00022825"/>
    </source>
</evidence>
<dbReference type="Pfam" id="PF14685">
    <property type="entry name" value="PDZ_Tricorn"/>
    <property type="match status" value="1"/>
</dbReference>
<dbReference type="InterPro" id="IPR012393">
    <property type="entry name" value="Tricorn_protease"/>
</dbReference>
<dbReference type="Proteomes" id="UP000634780">
    <property type="component" value="Unassembled WGS sequence"/>
</dbReference>
<dbReference type="Pfam" id="PF14684">
    <property type="entry name" value="Tricorn_C1"/>
    <property type="match status" value="1"/>
</dbReference>
<keyword evidence="6 7" id="KW-0720">Serine protease</keyword>
<evidence type="ECO:0000313" key="10">
    <source>
        <dbReference type="EMBL" id="MBJ3806608.1"/>
    </source>
</evidence>
<evidence type="ECO:0000256" key="5">
    <source>
        <dbReference type="ARBA" id="ARBA00022801"/>
    </source>
</evidence>
<feature type="region of interest" description="Disordered" evidence="8">
    <location>
        <begin position="1086"/>
        <end position="1110"/>
    </location>
</feature>
<dbReference type="SMART" id="SM00245">
    <property type="entry name" value="TSPc"/>
    <property type="match status" value="1"/>
</dbReference>
<evidence type="ECO:0000256" key="3">
    <source>
        <dbReference type="ARBA" id="ARBA00022490"/>
    </source>
</evidence>
<dbReference type="InterPro" id="IPR001478">
    <property type="entry name" value="PDZ"/>
</dbReference>
<comment type="function">
    <text evidence="7">Degrades oligopeptides.</text>
</comment>
<comment type="subcellular location">
    <subcellularLocation>
        <location evidence="1 7">Cytoplasm</location>
    </subcellularLocation>
</comment>
<dbReference type="PANTHER" id="PTHR43253:SF1">
    <property type="entry name" value="TRICORN PROTEASE HOMOLOG 2-RELATED"/>
    <property type="match status" value="1"/>
</dbReference>
<dbReference type="Pfam" id="PF03572">
    <property type="entry name" value="Peptidase_S41"/>
    <property type="match status" value="1"/>
</dbReference>
<dbReference type="CDD" id="cd07562">
    <property type="entry name" value="Peptidase_S41_TRI"/>
    <property type="match status" value="1"/>
</dbReference>